<feature type="non-terminal residue" evidence="2">
    <location>
        <position position="1"/>
    </location>
</feature>
<proteinExistence type="predicted"/>
<keyword evidence="1" id="KW-0732">Signal</keyword>
<keyword evidence="3" id="KW-1185">Reference proteome</keyword>
<name>A0A9N9HIT7_9GLOM</name>
<dbReference type="Proteomes" id="UP000789831">
    <property type="component" value="Unassembled WGS sequence"/>
</dbReference>
<feature type="chain" id="PRO_5040369907" evidence="1">
    <location>
        <begin position="21"/>
        <end position="70"/>
    </location>
</feature>
<evidence type="ECO:0000256" key="1">
    <source>
        <dbReference type="SAM" id="SignalP"/>
    </source>
</evidence>
<dbReference type="EMBL" id="CAJVPL010009242">
    <property type="protein sequence ID" value="CAG8677313.1"/>
    <property type="molecule type" value="Genomic_DNA"/>
</dbReference>
<reference evidence="2" key="1">
    <citation type="submission" date="2021-06" db="EMBL/GenBank/DDBJ databases">
        <authorList>
            <person name="Kallberg Y."/>
            <person name="Tangrot J."/>
            <person name="Rosling A."/>
        </authorList>
    </citation>
    <scope>NUCLEOTIDE SEQUENCE</scope>
    <source>
        <strain evidence="2">MT106</strain>
    </source>
</reference>
<sequence length="70" mass="7574">RPVLLVMSLPWALTLELSLAWPSFKSPTSAARPEMALLVIKSFKWSRATSTGAKATLKVVAAQLVKTPPL</sequence>
<gene>
    <name evidence="2" type="ORF">AGERDE_LOCUS12515</name>
</gene>
<accession>A0A9N9HIT7</accession>
<feature type="signal peptide" evidence="1">
    <location>
        <begin position="1"/>
        <end position="20"/>
    </location>
</feature>
<protein>
    <submittedName>
        <fullName evidence="2">5640_t:CDS:1</fullName>
    </submittedName>
</protein>
<dbReference type="AlphaFoldDB" id="A0A9N9HIT7"/>
<comment type="caution">
    <text evidence="2">The sequence shown here is derived from an EMBL/GenBank/DDBJ whole genome shotgun (WGS) entry which is preliminary data.</text>
</comment>
<evidence type="ECO:0000313" key="2">
    <source>
        <dbReference type="EMBL" id="CAG8677313.1"/>
    </source>
</evidence>
<evidence type="ECO:0000313" key="3">
    <source>
        <dbReference type="Proteomes" id="UP000789831"/>
    </source>
</evidence>
<organism evidence="2 3">
    <name type="scientific">Ambispora gerdemannii</name>
    <dbReference type="NCBI Taxonomy" id="144530"/>
    <lineage>
        <taxon>Eukaryota</taxon>
        <taxon>Fungi</taxon>
        <taxon>Fungi incertae sedis</taxon>
        <taxon>Mucoromycota</taxon>
        <taxon>Glomeromycotina</taxon>
        <taxon>Glomeromycetes</taxon>
        <taxon>Archaeosporales</taxon>
        <taxon>Ambisporaceae</taxon>
        <taxon>Ambispora</taxon>
    </lineage>
</organism>